<feature type="non-terminal residue" evidence="1">
    <location>
        <position position="1"/>
    </location>
</feature>
<protein>
    <submittedName>
        <fullName evidence="1">Uncharacterized protein</fullName>
    </submittedName>
</protein>
<proteinExistence type="predicted"/>
<evidence type="ECO:0000313" key="1">
    <source>
        <dbReference type="EMBL" id="GAI70859.1"/>
    </source>
</evidence>
<feature type="non-terminal residue" evidence="1">
    <location>
        <position position="48"/>
    </location>
</feature>
<dbReference type="EMBL" id="BARV01045686">
    <property type="protein sequence ID" value="GAI70859.1"/>
    <property type="molecule type" value="Genomic_DNA"/>
</dbReference>
<dbReference type="AlphaFoldDB" id="X1SSP8"/>
<comment type="caution">
    <text evidence="1">The sequence shown here is derived from an EMBL/GenBank/DDBJ whole genome shotgun (WGS) entry which is preliminary data.</text>
</comment>
<organism evidence="1">
    <name type="scientific">marine sediment metagenome</name>
    <dbReference type="NCBI Taxonomy" id="412755"/>
    <lineage>
        <taxon>unclassified sequences</taxon>
        <taxon>metagenomes</taxon>
        <taxon>ecological metagenomes</taxon>
    </lineage>
</organism>
<sequence length="48" mass="5627">CDLKPIYFEERPGEVKHAYSTTKKSEKLLDYKSEHKLKDGIKKMVGWA</sequence>
<reference evidence="1" key="1">
    <citation type="journal article" date="2014" name="Front. Microbiol.">
        <title>High frequency of phylogenetically diverse reductive dehalogenase-homologous genes in deep subseafloor sedimentary metagenomes.</title>
        <authorList>
            <person name="Kawai M."/>
            <person name="Futagami T."/>
            <person name="Toyoda A."/>
            <person name="Takaki Y."/>
            <person name="Nishi S."/>
            <person name="Hori S."/>
            <person name="Arai W."/>
            <person name="Tsubouchi T."/>
            <person name="Morono Y."/>
            <person name="Uchiyama I."/>
            <person name="Ito T."/>
            <person name="Fujiyama A."/>
            <person name="Inagaki F."/>
            <person name="Takami H."/>
        </authorList>
    </citation>
    <scope>NUCLEOTIDE SEQUENCE</scope>
    <source>
        <strain evidence="1">Expedition CK06-06</strain>
    </source>
</reference>
<name>X1SSP8_9ZZZZ</name>
<dbReference type="Gene3D" id="3.90.25.10">
    <property type="entry name" value="UDP-galactose 4-epimerase, domain 1"/>
    <property type="match status" value="1"/>
</dbReference>
<gene>
    <name evidence="1" type="ORF">S06H3_66746</name>
</gene>
<accession>X1SSP8</accession>